<protein>
    <submittedName>
        <fullName evidence="2">Uncharacterized protein</fullName>
    </submittedName>
</protein>
<feature type="region of interest" description="Disordered" evidence="1">
    <location>
        <begin position="1"/>
        <end position="20"/>
    </location>
</feature>
<evidence type="ECO:0000313" key="2">
    <source>
        <dbReference type="EMBL" id="KAJ7710118.1"/>
    </source>
</evidence>
<dbReference type="EMBL" id="JARKIB010000416">
    <property type="protein sequence ID" value="KAJ7710118.1"/>
    <property type="molecule type" value="Genomic_DNA"/>
</dbReference>
<feature type="compositionally biased region" description="Basic and acidic residues" evidence="1">
    <location>
        <begin position="1"/>
        <end position="18"/>
    </location>
</feature>
<dbReference type="AlphaFoldDB" id="A0AAD7H1I3"/>
<sequence>MSDYRTSHDSDHQNHNAKDPPFCLYHGASQEAAVLHTLDRSPSGLVRRVSSPIGPRAWPATAILDILLPVDVDLGPAQHQTASKDLLTAFPEGFVQIICLDAAQDSVLRRSFACRRQCGRKCKPAEADLYNRAKESILYVPCDKLGGVFAPNALRMGDQGVCTFLTMSKYIDGRSAPKLRRYIHQLTQVPSHPYPVENAFTARDSVLYGNHNYTVLRDARRDKIVLTMQVHTSHGPGLARPVLTGCY</sequence>
<organism evidence="2 3">
    <name type="scientific">Mycena metata</name>
    <dbReference type="NCBI Taxonomy" id="1033252"/>
    <lineage>
        <taxon>Eukaryota</taxon>
        <taxon>Fungi</taxon>
        <taxon>Dikarya</taxon>
        <taxon>Basidiomycota</taxon>
        <taxon>Agaricomycotina</taxon>
        <taxon>Agaricomycetes</taxon>
        <taxon>Agaricomycetidae</taxon>
        <taxon>Agaricales</taxon>
        <taxon>Marasmiineae</taxon>
        <taxon>Mycenaceae</taxon>
        <taxon>Mycena</taxon>
    </lineage>
</organism>
<accession>A0AAD7H1I3</accession>
<evidence type="ECO:0000313" key="3">
    <source>
        <dbReference type="Proteomes" id="UP001215598"/>
    </source>
</evidence>
<keyword evidence="3" id="KW-1185">Reference proteome</keyword>
<name>A0AAD7H1I3_9AGAR</name>
<dbReference type="Proteomes" id="UP001215598">
    <property type="component" value="Unassembled WGS sequence"/>
</dbReference>
<proteinExistence type="predicted"/>
<gene>
    <name evidence="2" type="ORF">B0H16DRAFT_1900943</name>
</gene>
<comment type="caution">
    <text evidence="2">The sequence shown here is derived from an EMBL/GenBank/DDBJ whole genome shotgun (WGS) entry which is preliminary data.</text>
</comment>
<reference evidence="2" key="1">
    <citation type="submission" date="2023-03" db="EMBL/GenBank/DDBJ databases">
        <title>Massive genome expansion in bonnet fungi (Mycena s.s.) driven by repeated elements and novel gene families across ecological guilds.</title>
        <authorList>
            <consortium name="Lawrence Berkeley National Laboratory"/>
            <person name="Harder C.B."/>
            <person name="Miyauchi S."/>
            <person name="Viragh M."/>
            <person name="Kuo A."/>
            <person name="Thoen E."/>
            <person name="Andreopoulos B."/>
            <person name="Lu D."/>
            <person name="Skrede I."/>
            <person name="Drula E."/>
            <person name="Henrissat B."/>
            <person name="Morin E."/>
            <person name="Kohler A."/>
            <person name="Barry K."/>
            <person name="LaButti K."/>
            <person name="Morin E."/>
            <person name="Salamov A."/>
            <person name="Lipzen A."/>
            <person name="Mereny Z."/>
            <person name="Hegedus B."/>
            <person name="Baldrian P."/>
            <person name="Stursova M."/>
            <person name="Weitz H."/>
            <person name="Taylor A."/>
            <person name="Grigoriev I.V."/>
            <person name="Nagy L.G."/>
            <person name="Martin F."/>
            <person name="Kauserud H."/>
        </authorList>
    </citation>
    <scope>NUCLEOTIDE SEQUENCE</scope>
    <source>
        <strain evidence="2">CBHHK182m</strain>
    </source>
</reference>
<evidence type="ECO:0000256" key="1">
    <source>
        <dbReference type="SAM" id="MobiDB-lite"/>
    </source>
</evidence>